<keyword evidence="3" id="KW-1185">Reference proteome</keyword>
<comment type="caution">
    <text evidence="2">The sequence shown here is derived from an EMBL/GenBank/DDBJ whole genome shotgun (WGS) entry which is preliminary data.</text>
</comment>
<feature type="compositionally biased region" description="Gly residues" evidence="1">
    <location>
        <begin position="21"/>
        <end position="40"/>
    </location>
</feature>
<name>A0A2N8TTG8_9ACTN</name>
<gene>
    <name evidence="2" type="ORF">C1J00_09885</name>
</gene>
<proteinExistence type="predicted"/>
<evidence type="ECO:0000256" key="1">
    <source>
        <dbReference type="SAM" id="MobiDB-lite"/>
    </source>
</evidence>
<dbReference type="RefSeq" id="WP_102908661.1">
    <property type="nucleotide sequence ID" value="NZ_POUC01000051.1"/>
</dbReference>
<dbReference type="AlphaFoldDB" id="A0A2N8TTG8"/>
<organism evidence="2 3">
    <name type="scientific">Streptomyces cahuitamycinicus</name>
    <dbReference type="NCBI Taxonomy" id="2070367"/>
    <lineage>
        <taxon>Bacteria</taxon>
        <taxon>Bacillati</taxon>
        <taxon>Actinomycetota</taxon>
        <taxon>Actinomycetes</taxon>
        <taxon>Kitasatosporales</taxon>
        <taxon>Streptomycetaceae</taxon>
        <taxon>Streptomyces</taxon>
    </lineage>
</organism>
<evidence type="ECO:0000313" key="3">
    <source>
        <dbReference type="Proteomes" id="UP000235943"/>
    </source>
</evidence>
<feature type="compositionally biased region" description="Low complexity" evidence="1">
    <location>
        <begin position="60"/>
        <end position="74"/>
    </location>
</feature>
<feature type="region of interest" description="Disordered" evidence="1">
    <location>
        <begin position="21"/>
        <end position="74"/>
    </location>
</feature>
<dbReference type="EMBL" id="POUC01000051">
    <property type="protein sequence ID" value="PNG22315.1"/>
    <property type="molecule type" value="Genomic_DNA"/>
</dbReference>
<sequence>MLHAVGVGSGGMVGSGVDGGSLVGGVLGDGSPGPVDGGADGELVGCGFVPPEESSPNWDTASSRPARSTRSAATDAKVRLVVVEKVIEVLP</sequence>
<evidence type="ECO:0000313" key="2">
    <source>
        <dbReference type="EMBL" id="PNG22315.1"/>
    </source>
</evidence>
<protein>
    <submittedName>
        <fullName evidence="2">Uncharacterized protein</fullName>
    </submittedName>
</protein>
<dbReference type="Proteomes" id="UP000235943">
    <property type="component" value="Unassembled WGS sequence"/>
</dbReference>
<accession>A0A2N8TTG8</accession>
<reference evidence="2 3" key="1">
    <citation type="submission" date="2018-01" db="EMBL/GenBank/DDBJ databases">
        <title>Draft genome sequence of Streptomyces sp. 13K301.</title>
        <authorList>
            <person name="Sahin N."/>
            <person name="Saygin H."/>
            <person name="Ay H."/>
        </authorList>
    </citation>
    <scope>NUCLEOTIDE SEQUENCE [LARGE SCALE GENOMIC DNA]</scope>
    <source>
        <strain evidence="2 3">13K301</strain>
    </source>
</reference>